<sequence length="177" mass="19703">MEPSNRKRRVLGDDDGRPPSRLRPSSSQRLHDRRRAATDDEVEEFFAILRRTRDALRCLVSRPRPAPASTRWSPEFAWEDFAGPGTTKDDGDTVVAAEQRLPPSTEAAVPADIIAPRLLDLNADPDPESLGAVTPHPGVVGIRRGCVAWSHGMPVNSWDRWPWLVGQDGSQVLRKKE</sequence>
<dbReference type="PANTHER" id="PTHR35735">
    <property type="entry name" value="PROTEIN NIM1-INTERACTING 2"/>
    <property type="match status" value="1"/>
</dbReference>
<dbReference type="EMBL" id="CP097502">
    <property type="protein sequence ID" value="URD76840.1"/>
    <property type="molecule type" value="Genomic_DNA"/>
</dbReference>
<dbReference type="GO" id="GO:0010112">
    <property type="term" value="P:regulation of systemic acquired resistance"/>
    <property type="evidence" value="ECO:0007669"/>
    <property type="project" value="InterPro"/>
</dbReference>
<organism evidence="2 3">
    <name type="scientific">Musa troglodytarum</name>
    <name type="common">fe'i banana</name>
    <dbReference type="NCBI Taxonomy" id="320322"/>
    <lineage>
        <taxon>Eukaryota</taxon>
        <taxon>Viridiplantae</taxon>
        <taxon>Streptophyta</taxon>
        <taxon>Embryophyta</taxon>
        <taxon>Tracheophyta</taxon>
        <taxon>Spermatophyta</taxon>
        <taxon>Magnoliopsida</taxon>
        <taxon>Liliopsida</taxon>
        <taxon>Zingiberales</taxon>
        <taxon>Musaceae</taxon>
        <taxon>Musa</taxon>
    </lineage>
</organism>
<protein>
    <submittedName>
        <fullName evidence="2">Uncharacterized protein</fullName>
    </submittedName>
</protein>
<feature type="region of interest" description="Disordered" evidence="1">
    <location>
        <begin position="1"/>
        <end position="38"/>
    </location>
</feature>
<dbReference type="AlphaFoldDB" id="A0A9E7EG75"/>
<evidence type="ECO:0000313" key="3">
    <source>
        <dbReference type="Proteomes" id="UP001055439"/>
    </source>
</evidence>
<gene>
    <name evidence="2" type="ORF">MUK42_09348</name>
</gene>
<accession>A0A9E7EG75</accession>
<reference evidence="2" key="1">
    <citation type="submission" date="2022-05" db="EMBL/GenBank/DDBJ databases">
        <title>The Musa troglodytarum L. genome provides insights into the mechanism of non-climacteric behaviour and enrichment of carotenoids.</title>
        <authorList>
            <person name="Wang J."/>
        </authorList>
    </citation>
    <scope>NUCLEOTIDE SEQUENCE</scope>
    <source>
        <tissue evidence="2">Leaf</tissue>
    </source>
</reference>
<name>A0A9E7EG75_9LILI</name>
<dbReference type="Proteomes" id="UP001055439">
    <property type="component" value="Chromosome 1"/>
</dbReference>
<dbReference type="InterPro" id="IPR034577">
    <property type="entry name" value="NIMIN-2"/>
</dbReference>
<proteinExistence type="predicted"/>
<dbReference type="PANTHER" id="PTHR35735:SF8">
    <property type="entry name" value="PROTEIN NIM1-INTERACTING 2"/>
    <property type="match status" value="1"/>
</dbReference>
<evidence type="ECO:0000313" key="2">
    <source>
        <dbReference type="EMBL" id="URD76840.1"/>
    </source>
</evidence>
<evidence type="ECO:0000256" key="1">
    <source>
        <dbReference type="SAM" id="MobiDB-lite"/>
    </source>
</evidence>
<keyword evidence="3" id="KW-1185">Reference proteome</keyword>
<dbReference type="OrthoDB" id="779535at2759"/>